<organism evidence="1 2">
    <name type="scientific">Hemibagrus wyckioides</name>
    <dbReference type="NCBI Taxonomy" id="337641"/>
    <lineage>
        <taxon>Eukaryota</taxon>
        <taxon>Metazoa</taxon>
        <taxon>Chordata</taxon>
        <taxon>Craniata</taxon>
        <taxon>Vertebrata</taxon>
        <taxon>Euteleostomi</taxon>
        <taxon>Actinopterygii</taxon>
        <taxon>Neopterygii</taxon>
        <taxon>Teleostei</taxon>
        <taxon>Ostariophysi</taxon>
        <taxon>Siluriformes</taxon>
        <taxon>Bagridae</taxon>
        <taxon>Hemibagrus</taxon>
    </lineage>
</organism>
<comment type="caution">
    <text evidence="1">The sequence shown here is derived from an EMBL/GenBank/DDBJ whole genome shotgun (WGS) entry which is preliminary data.</text>
</comment>
<accession>A0A9D3SMV8</accession>
<evidence type="ECO:0000313" key="1">
    <source>
        <dbReference type="EMBL" id="KAG7330606.1"/>
    </source>
</evidence>
<evidence type="ECO:0000313" key="2">
    <source>
        <dbReference type="Proteomes" id="UP000824219"/>
    </source>
</evidence>
<gene>
    <name evidence="1" type="ORF">KOW79_006828</name>
</gene>
<protein>
    <submittedName>
        <fullName evidence="1">Uncharacterized protein</fullName>
    </submittedName>
</protein>
<dbReference type="Proteomes" id="UP000824219">
    <property type="component" value="Linkage Group LG07"/>
</dbReference>
<dbReference type="AlphaFoldDB" id="A0A9D3SMV8"/>
<keyword evidence="2" id="KW-1185">Reference proteome</keyword>
<reference evidence="1 2" key="1">
    <citation type="submission" date="2021-06" db="EMBL/GenBank/DDBJ databases">
        <title>Chromosome-level genome assembly of the red-tail catfish (Hemibagrus wyckioides).</title>
        <authorList>
            <person name="Shao F."/>
        </authorList>
    </citation>
    <scope>NUCLEOTIDE SEQUENCE [LARGE SCALE GENOMIC DNA]</scope>
    <source>
        <strain evidence="1">EC202008001</strain>
        <tissue evidence="1">Blood</tissue>
    </source>
</reference>
<sequence>MVAIACMWSSSQTAAEDLEANTLSVLLLLITQEFICAEEREENQPFTHSTAIHSHYGSLENLLQFL</sequence>
<proteinExistence type="predicted"/>
<name>A0A9D3SMV8_9TELE</name>
<dbReference type="EMBL" id="JAHKSW010000007">
    <property type="protein sequence ID" value="KAG7330606.1"/>
    <property type="molecule type" value="Genomic_DNA"/>
</dbReference>